<evidence type="ECO:0000256" key="1">
    <source>
        <dbReference type="ARBA" id="ARBA00000085"/>
    </source>
</evidence>
<dbReference type="InterPro" id="IPR013767">
    <property type="entry name" value="PAS_fold"/>
</dbReference>
<dbReference type="NCBIfam" id="TIGR00229">
    <property type="entry name" value="sensory_box"/>
    <property type="match status" value="1"/>
</dbReference>
<keyword evidence="4" id="KW-1003">Cell membrane</keyword>
<dbReference type="PIRSF" id="PIRSF037532">
    <property type="entry name" value="STHK_NtrY"/>
    <property type="match status" value="1"/>
</dbReference>
<evidence type="ECO:0000256" key="3">
    <source>
        <dbReference type="ARBA" id="ARBA00012438"/>
    </source>
</evidence>
<dbReference type="Pfam" id="PF00672">
    <property type="entry name" value="HAMP"/>
    <property type="match status" value="1"/>
</dbReference>
<dbReference type="InterPro" id="IPR004358">
    <property type="entry name" value="Sig_transdc_His_kin-like_C"/>
</dbReference>
<keyword evidence="13 14" id="KW-0472">Membrane</keyword>
<evidence type="ECO:0000256" key="2">
    <source>
        <dbReference type="ARBA" id="ARBA00004651"/>
    </source>
</evidence>
<evidence type="ECO:0000256" key="10">
    <source>
        <dbReference type="ARBA" id="ARBA00022840"/>
    </source>
</evidence>
<dbReference type="GO" id="GO:0005524">
    <property type="term" value="F:ATP binding"/>
    <property type="evidence" value="ECO:0007669"/>
    <property type="project" value="UniProtKB-KW"/>
</dbReference>
<comment type="subcellular location">
    <subcellularLocation>
        <location evidence="2">Cell membrane</location>
        <topology evidence="2">Multi-pass membrane protein</topology>
    </subcellularLocation>
</comment>
<protein>
    <recommendedName>
        <fullName evidence="3">histidine kinase</fullName>
        <ecNumber evidence="3">2.7.13.3</ecNumber>
    </recommendedName>
</protein>
<feature type="transmembrane region" description="Helical" evidence="14">
    <location>
        <begin position="99"/>
        <end position="124"/>
    </location>
</feature>
<dbReference type="PROSITE" id="PS50109">
    <property type="entry name" value="HIS_KIN"/>
    <property type="match status" value="1"/>
</dbReference>
<keyword evidence="5" id="KW-0597">Phosphoprotein</keyword>
<keyword evidence="8" id="KW-0547">Nucleotide-binding</keyword>
<dbReference type="InterPro" id="IPR003660">
    <property type="entry name" value="HAMP_dom"/>
</dbReference>
<evidence type="ECO:0000256" key="13">
    <source>
        <dbReference type="ARBA" id="ARBA00023136"/>
    </source>
</evidence>
<feature type="transmembrane region" description="Helical" evidence="14">
    <location>
        <begin position="68"/>
        <end position="87"/>
    </location>
</feature>
<keyword evidence="7 14" id="KW-0812">Transmembrane</keyword>
<dbReference type="RefSeq" id="WP_245895315.1">
    <property type="nucleotide sequence ID" value="NZ_OMKW01000002.1"/>
</dbReference>
<proteinExistence type="predicted"/>
<dbReference type="Gene3D" id="3.30.565.10">
    <property type="entry name" value="Histidine kinase-like ATPase, C-terminal domain"/>
    <property type="match status" value="1"/>
</dbReference>
<evidence type="ECO:0000256" key="9">
    <source>
        <dbReference type="ARBA" id="ARBA00022777"/>
    </source>
</evidence>
<dbReference type="CDD" id="cd00082">
    <property type="entry name" value="HisKA"/>
    <property type="match status" value="1"/>
</dbReference>
<evidence type="ECO:0000256" key="4">
    <source>
        <dbReference type="ARBA" id="ARBA00022475"/>
    </source>
</evidence>
<dbReference type="EMBL" id="OMKW01000002">
    <property type="protein sequence ID" value="SPF29374.1"/>
    <property type="molecule type" value="Genomic_DNA"/>
</dbReference>
<dbReference type="EC" id="2.7.13.3" evidence="3"/>
<dbReference type="Proteomes" id="UP000244932">
    <property type="component" value="Unassembled WGS sequence"/>
</dbReference>
<evidence type="ECO:0000256" key="8">
    <source>
        <dbReference type="ARBA" id="ARBA00022741"/>
    </source>
</evidence>
<dbReference type="PANTHER" id="PTHR43065">
    <property type="entry name" value="SENSOR HISTIDINE KINASE"/>
    <property type="match status" value="1"/>
</dbReference>
<dbReference type="InterPro" id="IPR017232">
    <property type="entry name" value="NtrY"/>
</dbReference>
<dbReference type="SUPFAM" id="SSF55874">
    <property type="entry name" value="ATPase domain of HSP90 chaperone/DNA topoisomerase II/histidine kinase"/>
    <property type="match status" value="1"/>
</dbReference>
<keyword evidence="11 14" id="KW-1133">Transmembrane helix</keyword>
<keyword evidence="12" id="KW-0902">Two-component regulatory system</keyword>
<feature type="domain" description="HAMP" evidence="17">
    <location>
        <begin position="327"/>
        <end position="380"/>
    </location>
</feature>
<name>A0A2R8AAW4_9RHOB</name>
<feature type="transmembrane region" description="Helical" evidence="14">
    <location>
        <begin position="27"/>
        <end position="48"/>
    </location>
</feature>
<comment type="catalytic activity">
    <reaction evidence="1">
        <text>ATP + protein L-histidine = ADP + protein N-phospho-L-histidine.</text>
        <dbReference type="EC" id="2.7.13.3"/>
    </reaction>
</comment>
<keyword evidence="10" id="KW-0067">ATP-binding</keyword>
<dbReference type="GO" id="GO:0000155">
    <property type="term" value="F:phosphorelay sensor kinase activity"/>
    <property type="evidence" value="ECO:0007669"/>
    <property type="project" value="InterPro"/>
</dbReference>
<evidence type="ECO:0000313" key="19">
    <source>
        <dbReference type="Proteomes" id="UP000244932"/>
    </source>
</evidence>
<keyword evidence="19" id="KW-1185">Reference proteome</keyword>
<evidence type="ECO:0000256" key="6">
    <source>
        <dbReference type="ARBA" id="ARBA00022679"/>
    </source>
</evidence>
<dbReference type="SMART" id="SM00091">
    <property type="entry name" value="PAS"/>
    <property type="match status" value="1"/>
</dbReference>
<evidence type="ECO:0000256" key="14">
    <source>
        <dbReference type="SAM" id="Phobius"/>
    </source>
</evidence>
<sequence length="756" mass="83602">MIKRRSRWLISTLASLERWRQRRSVRLTFTVFIVALAPVLGLATWLAFDGLGSRTDNLLRTVLTLDLVYIIVVAGMVAMRVGAMVAARRARSAGSKLHARLTTVFAVIALGPTIIVAIFAAISINFGLEGWFSERVQRVIGNSFEAAQAYESEHRENLSADAELLANYINRNKDQFPLISAGEMRELLASGQAQMLRELTEAYIIDGSAELRARGLNSYLFDYEAPTAQDLQIARESGTPVILEDWENNEFRALVYLTSFADRYLYVTRNVDGKVLELLDETQATFLLYRQLEGERGQLLFEFALIYLGFAVIVILAAIWLAFWFADRLSRPVARLAGAAQQVGSGNFTVRVREEKGDDEIAMLGRAFNRMTTQVKNQRDALVEAGAESEQARRLFEAVLSGVTAGVIGLDPEGRVEVMNEATRTILGLGRRDVIGVPIADLVPEFAEPFERLEREGRDSVQAQLRLTTPRRAEELLVRVARHHIDAERDGFVITFDAITDLVSAQRMAAWGDVARRIAHEIKNPLTPIQLAAERMKRKYGRQLAEDQVEGFTQYTDVIVRQTNDLRRIVDEFSQFARMPEPRRKPLDLVKAVQEALLLRRDGSPDVAITDTLPNGVLMIEADETMIGQALGNLLKNGCEAISMRDDGNVPGLLDVSLSVEEGIAVLRITDNGCGLPDGPPERLFEPYVTHRDKGTGLGLPIVKKIIEDHAGTLNLAPAGADAPEPGQGAVAIVTLPLLETEAGKPAATRSETEHA</sequence>
<dbReference type="CDD" id="cd06225">
    <property type="entry name" value="HAMP"/>
    <property type="match status" value="1"/>
</dbReference>
<dbReference type="InterPro" id="IPR036890">
    <property type="entry name" value="HATPase_C_sf"/>
</dbReference>
<dbReference type="AlphaFoldDB" id="A0A2R8AAW4"/>
<gene>
    <name evidence="18" type="primary">walK_1</name>
    <name evidence="18" type="ORF">POI8812_01682</name>
</gene>
<dbReference type="Gene3D" id="6.10.340.10">
    <property type="match status" value="1"/>
</dbReference>
<dbReference type="PROSITE" id="PS50112">
    <property type="entry name" value="PAS"/>
    <property type="match status" value="1"/>
</dbReference>
<dbReference type="Pfam" id="PF00989">
    <property type="entry name" value="PAS"/>
    <property type="match status" value="1"/>
</dbReference>
<dbReference type="SMART" id="SM00304">
    <property type="entry name" value="HAMP"/>
    <property type="match status" value="1"/>
</dbReference>
<evidence type="ECO:0000256" key="5">
    <source>
        <dbReference type="ARBA" id="ARBA00022553"/>
    </source>
</evidence>
<dbReference type="InterPro" id="IPR045671">
    <property type="entry name" value="NtrY-like_N"/>
</dbReference>
<dbReference type="SUPFAM" id="SSF47384">
    <property type="entry name" value="Homodimeric domain of signal transducing histidine kinase"/>
    <property type="match status" value="1"/>
</dbReference>
<evidence type="ECO:0000259" key="16">
    <source>
        <dbReference type="PROSITE" id="PS50112"/>
    </source>
</evidence>
<dbReference type="InterPro" id="IPR003661">
    <property type="entry name" value="HisK_dim/P_dom"/>
</dbReference>
<accession>A0A2R8AAW4</accession>
<evidence type="ECO:0000256" key="11">
    <source>
        <dbReference type="ARBA" id="ARBA00022989"/>
    </source>
</evidence>
<keyword evidence="6 18" id="KW-0808">Transferase</keyword>
<dbReference type="SMART" id="SM00388">
    <property type="entry name" value="HisKA"/>
    <property type="match status" value="1"/>
</dbReference>
<dbReference type="InterPro" id="IPR003594">
    <property type="entry name" value="HATPase_dom"/>
</dbReference>
<feature type="domain" description="PAS" evidence="16">
    <location>
        <begin position="392"/>
        <end position="472"/>
    </location>
</feature>
<dbReference type="Pfam" id="PF19312">
    <property type="entry name" value="NtrY_N"/>
    <property type="match status" value="1"/>
</dbReference>
<dbReference type="Gene3D" id="1.10.287.130">
    <property type="match status" value="1"/>
</dbReference>
<dbReference type="Gene3D" id="3.30.450.20">
    <property type="entry name" value="PAS domain"/>
    <property type="match status" value="1"/>
</dbReference>
<dbReference type="Pfam" id="PF00512">
    <property type="entry name" value="HisKA"/>
    <property type="match status" value="1"/>
</dbReference>
<feature type="domain" description="Histidine kinase" evidence="15">
    <location>
        <begin position="517"/>
        <end position="740"/>
    </location>
</feature>
<organism evidence="18 19">
    <name type="scientific">Pontivivens insulae</name>
    <dbReference type="NCBI Taxonomy" id="1639689"/>
    <lineage>
        <taxon>Bacteria</taxon>
        <taxon>Pseudomonadati</taxon>
        <taxon>Pseudomonadota</taxon>
        <taxon>Alphaproteobacteria</taxon>
        <taxon>Rhodobacterales</taxon>
        <taxon>Paracoccaceae</taxon>
        <taxon>Pontivivens</taxon>
    </lineage>
</organism>
<dbReference type="SMART" id="SM00387">
    <property type="entry name" value="HATPase_c"/>
    <property type="match status" value="1"/>
</dbReference>
<dbReference type="CDD" id="cd00130">
    <property type="entry name" value="PAS"/>
    <property type="match status" value="1"/>
</dbReference>
<dbReference type="GO" id="GO:0005886">
    <property type="term" value="C:plasma membrane"/>
    <property type="evidence" value="ECO:0007669"/>
    <property type="project" value="UniProtKB-SubCell"/>
</dbReference>
<dbReference type="InterPro" id="IPR035965">
    <property type="entry name" value="PAS-like_dom_sf"/>
</dbReference>
<dbReference type="PRINTS" id="PR00344">
    <property type="entry name" value="BCTRLSENSOR"/>
</dbReference>
<feature type="transmembrane region" description="Helical" evidence="14">
    <location>
        <begin position="304"/>
        <end position="326"/>
    </location>
</feature>
<dbReference type="GO" id="GO:0006355">
    <property type="term" value="P:regulation of DNA-templated transcription"/>
    <property type="evidence" value="ECO:0007669"/>
    <property type="project" value="InterPro"/>
</dbReference>
<dbReference type="InterPro" id="IPR005467">
    <property type="entry name" value="His_kinase_dom"/>
</dbReference>
<evidence type="ECO:0000256" key="12">
    <source>
        <dbReference type="ARBA" id="ARBA00023012"/>
    </source>
</evidence>
<evidence type="ECO:0000256" key="7">
    <source>
        <dbReference type="ARBA" id="ARBA00022692"/>
    </source>
</evidence>
<keyword evidence="9 18" id="KW-0418">Kinase</keyword>
<dbReference type="Pfam" id="PF02518">
    <property type="entry name" value="HATPase_c"/>
    <property type="match status" value="1"/>
</dbReference>
<dbReference type="PROSITE" id="PS50885">
    <property type="entry name" value="HAMP"/>
    <property type="match status" value="1"/>
</dbReference>
<dbReference type="PANTHER" id="PTHR43065:SF10">
    <property type="entry name" value="PEROXIDE STRESS-ACTIVATED HISTIDINE KINASE MAK3"/>
    <property type="match status" value="1"/>
</dbReference>
<dbReference type="InterPro" id="IPR036097">
    <property type="entry name" value="HisK_dim/P_sf"/>
</dbReference>
<evidence type="ECO:0000259" key="17">
    <source>
        <dbReference type="PROSITE" id="PS50885"/>
    </source>
</evidence>
<dbReference type="FunFam" id="1.10.287.130:FF:000107">
    <property type="entry name" value="Sensor histidine kinase YycG"/>
    <property type="match status" value="1"/>
</dbReference>
<dbReference type="InterPro" id="IPR000014">
    <property type="entry name" value="PAS"/>
</dbReference>
<evidence type="ECO:0000259" key="15">
    <source>
        <dbReference type="PROSITE" id="PS50109"/>
    </source>
</evidence>
<dbReference type="SUPFAM" id="SSF55785">
    <property type="entry name" value="PYP-like sensor domain (PAS domain)"/>
    <property type="match status" value="1"/>
</dbReference>
<dbReference type="SUPFAM" id="SSF158472">
    <property type="entry name" value="HAMP domain-like"/>
    <property type="match status" value="1"/>
</dbReference>
<reference evidence="18 19" key="1">
    <citation type="submission" date="2018-03" db="EMBL/GenBank/DDBJ databases">
        <authorList>
            <person name="Keele B.F."/>
        </authorList>
    </citation>
    <scope>NUCLEOTIDE SEQUENCE [LARGE SCALE GENOMIC DNA]</scope>
    <source>
        <strain evidence="18 19">CeCT 8812</strain>
    </source>
</reference>
<evidence type="ECO:0000313" key="18">
    <source>
        <dbReference type="EMBL" id="SPF29374.1"/>
    </source>
</evidence>